<name>A0A9P8P074_9ASCO</name>
<reference evidence="1" key="1">
    <citation type="journal article" date="2021" name="Open Biol.">
        <title>Shared evolutionary footprints suggest mitochondrial oxidative damage underlies multiple complex I losses in fungi.</title>
        <authorList>
            <person name="Schikora-Tamarit M.A."/>
            <person name="Marcet-Houben M."/>
            <person name="Nosek J."/>
            <person name="Gabaldon T."/>
        </authorList>
    </citation>
    <scope>NUCLEOTIDE SEQUENCE</scope>
    <source>
        <strain evidence="1">NCAIM Y.01608</strain>
    </source>
</reference>
<sequence length="219" mass="22985">MAATTDAVKNASVIGSISTSGRGFNWPTGGPCTVSWEIGLPPTRASISSSHATSWPPFAFKTSVSPLSSHDTVAAFNAVNAVSICSVSSECSRFLILQTPLPRAAMTRALLEMDLEPGGVTTTSCRTFSNGFTRISSTTSALTLIDPKTSLKMWSRIGVRSTVLSGFRFFTTSKKTSVCFSSLANSASSQIAAVLITSAIPLMNSRSGNVSKKEISAKT</sequence>
<evidence type="ECO:0000313" key="1">
    <source>
        <dbReference type="EMBL" id="KAH3662679.1"/>
    </source>
</evidence>
<proteinExistence type="predicted"/>
<accession>A0A9P8P074</accession>
<organism evidence="1 2">
    <name type="scientific">Ogataea polymorpha</name>
    <dbReference type="NCBI Taxonomy" id="460523"/>
    <lineage>
        <taxon>Eukaryota</taxon>
        <taxon>Fungi</taxon>
        <taxon>Dikarya</taxon>
        <taxon>Ascomycota</taxon>
        <taxon>Saccharomycotina</taxon>
        <taxon>Pichiomycetes</taxon>
        <taxon>Pichiales</taxon>
        <taxon>Pichiaceae</taxon>
        <taxon>Ogataea</taxon>
    </lineage>
</organism>
<dbReference type="AlphaFoldDB" id="A0A9P8P074"/>
<dbReference type="Proteomes" id="UP000788993">
    <property type="component" value="Unassembled WGS sequence"/>
</dbReference>
<protein>
    <submittedName>
        <fullName evidence="1">Uncharacterized protein</fullName>
    </submittedName>
</protein>
<reference evidence="1" key="2">
    <citation type="submission" date="2021-01" db="EMBL/GenBank/DDBJ databases">
        <authorList>
            <person name="Schikora-Tamarit M.A."/>
        </authorList>
    </citation>
    <scope>NUCLEOTIDE SEQUENCE</scope>
    <source>
        <strain evidence="1">NCAIM Y.01608</strain>
    </source>
</reference>
<keyword evidence="2" id="KW-1185">Reference proteome</keyword>
<dbReference type="EMBL" id="JAEUBD010001266">
    <property type="protein sequence ID" value="KAH3662679.1"/>
    <property type="molecule type" value="Genomic_DNA"/>
</dbReference>
<comment type="caution">
    <text evidence="1">The sequence shown here is derived from an EMBL/GenBank/DDBJ whole genome shotgun (WGS) entry which is preliminary data.</text>
</comment>
<evidence type="ECO:0000313" key="2">
    <source>
        <dbReference type="Proteomes" id="UP000788993"/>
    </source>
</evidence>
<gene>
    <name evidence="1" type="ORF">OGATHE_004254</name>
</gene>